<dbReference type="SMART" id="SM01217">
    <property type="entry name" value="Fn3_like"/>
    <property type="match status" value="1"/>
</dbReference>
<dbReference type="EC" id="3.2.1.21" evidence="6"/>
<proteinExistence type="inferred from homology"/>
<dbReference type="Gene3D" id="3.40.50.1700">
    <property type="entry name" value="Glycoside hydrolase family 3 C-terminal domain"/>
    <property type="match status" value="2"/>
</dbReference>
<name>A0ABS4QPG5_9NOCA</name>
<evidence type="ECO:0000256" key="1">
    <source>
        <dbReference type="ARBA" id="ARBA00005336"/>
    </source>
</evidence>
<evidence type="ECO:0000256" key="4">
    <source>
        <dbReference type="RuleBase" id="RU361161"/>
    </source>
</evidence>
<evidence type="ECO:0000256" key="2">
    <source>
        <dbReference type="ARBA" id="ARBA00022801"/>
    </source>
</evidence>
<comment type="similarity">
    <text evidence="1 4">Belongs to the glycosyl hydrolase 3 family.</text>
</comment>
<protein>
    <submittedName>
        <fullName evidence="6">Beta-glucosidase</fullName>
        <ecNumber evidence="6">3.2.1.21</ecNumber>
    </submittedName>
</protein>
<evidence type="ECO:0000256" key="3">
    <source>
        <dbReference type="ARBA" id="ARBA00023277"/>
    </source>
</evidence>
<dbReference type="InterPro" id="IPR001764">
    <property type="entry name" value="Glyco_hydro_3_N"/>
</dbReference>
<dbReference type="Proteomes" id="UP001519325">
    <property type="component" value="Unassembled WGS sequence"/>
</dbReference>
<dbReference type="Pfam" id="PF00933">
    <property type="entry name" value="Glyco_hydro_3"/>
    <property type="match status" value="1"/>
</dbReference>
<dbReference type="InterPro" id="IPR026891">
    <property type="entry name" value="Fn3-like"/>
</dbReference>
<dbReference type="Gene3D" id="3.20.20.300">
    <property type="entry name" value="Glycoside hydrolase, family 3, N-terminal domain"/>
    <property type="match status" value="2"/>
</dbReference>
<dbReference type="SUPFAM" id="SSF52279">
    <property type="entry name" value="Beta-D-glucan exohydrolase, C-terminal domain"/>
    <property type="match status" value="1"/>
</dbReference>
<dbReference type="GO" id="GO:0008422">
    <property type="term" value="F:beta-glucosidase activity"/>
    <property type="evidence" value="ECO:0007669"/>
    <property type="project" value="UniProtKB-EC"/>
</dbReference>
<accession>A0ABS4QPG5</accession>
<dbReference type="Pfam" id="PF01915">
    <property type="entry name" value="Glyco_hydro_3_C"/>
    <property type="match status" value="1"/>
</dbReference>
<keyword evidence="7" id="KW-1185">Reference proteome</keyword>
<dbReference type="InterPro" id="IPR017853">
    <property type="entry name" value="GH"/>
</dbReference>
<sequence>MTFELTELSLAEKAALGSGQDFWTTKAVGPVPSLVLTDGPHGVRRQAGATDHLGLAGSLPATCFPPAVGLGQSWDAELVRRVGVALGRESRNLGVDVLLGPGINIKRDPRCGRNFEYYSEDPVLTGVLGAAWVQGLQSTGVGASLKHFAANNTEHDRMRSSSDIDPRPLREIYLRAFAHIVRTAEPWTVMCSYNRINGVPAAENRWLLTELLREEWGYQGLVVSDWGAVSDRVAAVAAGLDLQMPSSGSASDDAVVAAVRAGTLDPAVVDRAAERVAALAAKAVAGRADVEPHDAPEHHALAREVAAQCIVLLRNDGGLLPLSPSRSIAVIGEFAESPRYQGGGSSHVNPTRVDTPLAEIRALATGTVTYAQGFTTDGSPAGALSEEAVRAAAQAEVAVLFLGLAASQESEGFDRDHIELPAGQLALLTEVLAVQPDTVVVLAHGGVLRLAPIGAPAILDGALLGQAGGGAIADVLFGAVNPSGRLTETVPVRIQDTPAYLNFPGENSHVRYGEGLFVGYRWYDARELEVGYPFGHGLSYTSFEYSDLAVDSASADLTVSVTITNTGDRAGREVVQCYTAKPDSTVVRPPRELKGFRGVYLEPGAGERVRITIRREDLAYWETRTDQWIVEDGDYEVSVGASSRDLRCVAKVSVSGDQVRLPLSLESTLGEIMTDPNAGPVLEFLAGNAPAGMAADGGDALGLDLARMMASVPLGKLVAFGAGSLAELEQVIAKVNGPS</sequence>
<dbReference type="PANTHER" id="PTHR42715">
    <property type="entry name" value="BETA-GLUCOSIDASE"/>
    <property type="match status" value="1"/>
</dbReference>
<keyword evidence="2 4" id="KW-0378">Hydrolase</keyword>
<evidence type="ECO:0000313" key="7">
    <source>
        <dbReference type="Proteomes" id="UP001519325"/>
    </source>
</evidence>
<feature type="domain" description="Fibronectin type III-like" evidence="5">
    <location>
        <begin position="573"/>
        <end position="643"/>
    </location>
</feature>
<dbReference type="InterPro" id="IPR036962">
    <property type="entry name" value="Glyco_hydro_3_N_sf"/>
</dbReference>
<gene>
    <name evidence="6" type="ORF">BJ987_005810</name>
</gene>
<dbReference type="InterPro" id="IPR002772">
    <property type="entry name" value="Glyco_hydro_3_C"/>
</dbReference>
<keyword evidence="4 6" id="KW-0326">Glycosidase</keyword>
<organism evidence="6 7">
    <name type="scientific">Nocardia goodfellowii</name>
    <dbReference type="NCBI Taxonomy" id="882446"/>
    <lineage>
        <taxon>Bacteria</taxon>
        <taxon>Bacillati</taxon>
        <taxon>Actinomycetota</taxon>
        <taxon>Actinomycetes</taxon>
        <taxon>Mycobacteriales</taxon>
        <taxon>Nocardiaceae</taxon>
        <taxon>Nocardia</taxon>
    </lineage>
</organism>
<dbReference type="InterPro" id="IPR050288">
    <property type="entry name" value="Cellulose_deg_GH3"/>
</dbReference>
<dbReference type="PROSITE" id="PS00775">
    <property type="entry name" value="GLYCOSYL_HYDROL_F3"/>
    <property type="match status" value="1"/>
</dbReference>
<dbReference type="RefSeq" id="WP_209896079.1">
    <property type="nucleotide sequence ID" value="NZ_JAGGMR010000001.1"/>
</dbReference>
<dbReference type="PANTHER" id="PTHR42715:SF10">
    <property type="entry name" value="BETA-GLUCOSIDASE"/>
    <property type="match status" value="1"/>
</dbReference>
<dbReference type="InterPro" id="IPR019800">
    <property type="entry name" value="Glyco_hydro_3_AS"/>
</dbReference>
<keyword evidence="3" id="KW-0119">Carbohydrate metabolism</keyword>
<comment type="caution">
    <text evidence="6">The sequence shown here is derived from an EMBL/GenBank/DDBJ whole genome shotgun (WGS) entry which is preliminary data.</text>
</comment>
<dbReference type="Gene3D" id="2.60.40.10">
    <property type="entry name" value="Immunoglobulins"/>
    <property type="match status" value="1"/>
</dbReference>
<evidence type="ECO:0000259" key="5">
    <source>
        <dbReference type="SMART" id="SM01217"/>
    </source>
</evidence>
<evidence type="ECO:0000313" key="6">
    <source>
        <dbReference type="EMBL" id="MBP2192909.1"/>
    </source>
</evidence>
<dbReference type="InterPro" id="IPR013783">
    <property type="entry name" value="Ig-like_fold"/>
</dbReference>
<dbReference type="Pfam" id="PF14310">
    <property type="entry name" value="Fn3-like"/>
    <property type="match status" value="1"/>
</dbReference>
<dbReference type="InterPro" id="IPR036881">
    <property type="entry name" value="Glyco_hydro_3_C_sf"/>
</dbReference>
<reference evidence="6 7" key="1">
    <citation type="submission" date="2021-03" db="EMBL/GenBank/DDBJ databases">
        <title>Sequencing the genomes of 1000 actinobacteria strains.</title>
        <authorList>
            <person name="Klenk H.-P."/>
        </authorList>
    </citation>
    <scope>NUCLEOTIDE SEQUENCE [LARGE SCALE GENOMIC DNA]</scope>
    <source>
        <strain evidence="6 7">DSM 45516</strain>
    </source>
</reference>
<dbReference type="PRINTS" id="PR00133">
    <property type="entry name" value="GLHYDRLASE3"/>
</dbReference>
<dbReference type="SUPFAM" id="SSF51445">
    <property type="entry name" value="(Trans)glycosidases"/>
    <property type="match status" value="1"/>
</dbReference>
<dbReference type="EMBL" id="JAGGMR010000001">
    <property type="protein sequence ID" value="MBP2192909.1"/>
    <property type="molecule type" value="Genomic_DNA"/>
</dbReference>